<feature type="compositionally biased region" description="Polar residues" evidence="1">
    <location>
        <begin position="276"/>
        <end position="288"/>
    </location>
</feature>
<feature type="compositionally biased region" description="Polar residues" evidence="1">
    <location>
        <begin position="172"/>
        <end position="182"/>
    </location>
</feature>
<protein>
    <submittedName>
        <fullName evidence="2">Uncharacterized protein</fullName>
    </submittedName>
</protein>
<dbReference type="OrthoDB" id="5772177at2759"/>
<feature type="compositionally biased region" description="Basic and acidic residues" evidence="1">
    <location>
        <begin position="292"/>
        <end position="301"/>
    </location>
</feature>
<dbReference type="Proteomes" id="UP000031036">
    <property type="component" value="Unassembled WGS sequence"/>
</dbReference>
<proteinExistence type="predicted"/>
<dbReference type="EMBL" id="JPKZ01001881">
    <property type="protein sequence ID" value="KHN79626.1"/>
    <property type="molecule type" value="Genomic_DNA"/>
</dbReference>
<reference evidence="2 3" key="1">
    <citation type="submission" date="2014-11" db="EMBL/GenBank/DDBJ databases">
        <title>Genetic blueprint of the zoonotic pathogen Toxocara canis.</title>
        <authorList>
            <person name="Zhu X.-Q."/>
            <person name="Korhonen P.K."/>
            <person name="Cai H."/>
            <person name="Young N.D."/>
            <person name="Nejsum P."/>
            <person name="von Samson-Himmelstjerna G."/>
            <person name="Boag P.R."/>
            <person name="Tan P."/>
            <person name="Li Q."/>
            <person name="Min J."/>
            <person name="Yang Y."/>
            <person name="Wang X."/>
            <person name="Fang X."/>
            <person name="Hall R.S."/>
            <person name="Hofmann A."/>
            <person name="Sternberg P.W."/>
            <person name="Jex A.R."/>
            <person name="Gasser R.B."/>
        </authorList>
    </citation>
    <scope>NUCLEOTIDE SEQUENCE [LARGE SCALE GENOMIC DNA]</scope>
    <source>
        <strain evidence="2">PN_DK_2014</strain>
    </source>
</reference>
<feature type="compositionally biased region" description="Polar residues" evidence="1">
    <location>
        <begin position="28"/>
        <end position="38"/>
    </location>
</feature>
<feature type="compositionally biased region" description="Low complexity" evidence="1">
    <location>
        <begin position="97"/>
        <end position="121"/>
    </location>
</feature>
<feature type="region of interest" description="Disordered" evidence="1">
    <location>
        <begin position="210"/>
        <end position="229"/>
    </location>
</feature>
<evidence type="ECO:0000256" key="1">
    <source>
        <dbReference type="SAM" id="MobiDB-lite"/>
    </source>
</evidence>
<keyword evidence="3" id="KW-1185">Reference proteome</keyword>
<feature type="region of interest" description="Disordered" evidence="1">
    <location>
        <begin position="1"/>
        <end position="130"/>
    </location>
</feature>
<dbReference type="AlphaFoldDB" id="A0A0B2V856"/>
<evidence type="ECO:0000313" key="2">
    <source>
        <dbReference type="EMBL" id="KHN79626.1"/>
    </source>
</evidence>
<feature type="region of interest" description="Disordered" evidence="1">
    <location>
        <begin position="244"/>
        <end position="311"/>
    </location>
</feature>
<name>A0A0B2V856_TOXCA</name>
<accession>A0A0B2V856</accession>
<comment type="caution">
    <text evidence="2">The sequence shown here is derived from an EMBL/GenBank/DDBJ whole genome shotgun (WGS) entry which is preliminary data.</text>
</comment>
<organism evidence="2 3">
    <name type="scientific">Toxocara canis</name>
    <name type="common">Canine roundworm</name>
    <dbReference type="NCBI Taxonomy" id="6265"/>
    <lineage>
        <taxon>Eukaryota</taxon>
        <taxon>Metazoa</taxon>
        <taxon>Ecdysozoa</taxon>
        <taxon>Nematoda</taxon>
        <taxon>Chromadorea</taxon>
        <taxon>Rhabditida</taxon>
        <taxon>Spirurina</taxon>
        <taxon>Ascaridomorpha</taxon>
        <taxon>Ascaridoidea</taxon>
        <taxon>Toxocaridae</taxon>
        <taxon>Toxocara</taxon>
    </lineage>
</organism>
<feature type="region of interest" description="Disordered" evidence="1">
    <location>
        <begin position="149"/>
        <end position="192"/>
    </location>
</feature>
<feature type="compositionally biased region" description="Low complexity" evidence="1">
    <location>
        <begin position="244"/>
        <end position="265"/>
    </location>
</feature>
<sequence length="344" mass="39079">MYDINNDPDMIPQSSNHDAKRDYRSVSGGRQSWSGNPQHTPPCFDSPYGNTTSAYSGRFRRSSSAYNSPYQRFPNHGPQRSWPRFVGNSRTSAIYGSPRFDSPSFSSSSSSSHPNSYFNSPRSRPRFAYKSPQFNTAHQFYEASMYDINNDPDMIPQSSNHDAKRDYRSVSGGRQSWSDNPQHTPPCFDSPYGNTTSAYSGRFRRSSSAYNSPYQRFPNHGPQRSWPRFVGNSRTSAIYGSPRFDSPSFSSSSSSSHPNSYFNSPRSRPRFAYKSPQFNTSLNSSDASYSGGDRRKARDSSESPYRSSSSEEFDVRAYVIPEMTQNPWADLERQYYAELAQKQQ</sequence>
<evidence type="ECO:0000313" key="3">
    <source>
        <dbReference type="Proteomes" id="UP000031036"/>
    </source>
</evidence>
<gene>
    <name evidence="2" type="ORF">Tcan_10724</name>
</gene>